<evidence type="ECO:0000313" key="3">
    <source>
        <dbReference type="Proteomes" id="UP001367030"/>
    </source>
</evidence>
<dbReference type="RefSeq" id="WP_340340040.1">
    <property type="nucleotide sequence ID" value="NZ_JBBKZS010000050.1"/>
</dbReference>
<comment type="caution">
    <text evidence="2">The sequence shown here is derived from an EMBL/GenBank/DDBJ whole genome shotgun (WGS) entry which is preliminary data.</text>
</comment>
<evidence type="ECO:0000259" key="1">
    <source>
        <dbReference type="Pfam" id="PF13676"/>
    </source>
</evidence>
<dbReference type="InterPro" id="IPR000157">
    <property type="entry name" value="TIR_dom"/>
</dbReference>
<dbReference type="SUPFAM" id="SSF52200">
    <property type="entry name" value="Toll/Interleukin receptor TIR domain"/>
    <property type="match status" value="1"/>
</dbReference>
<dbReference type="Proteomes" id="UP001367030">
    <property type="component" value="Unassembled WGS sequence"/>
</dbReference>
<dbReference type="Pfam" id="PF13676">
    <property type="entry name" value="TIR_2"/>
    <property type="match status" value="1"/>
</dbReference>
<dbReference type="InterPro" id="IPR035897">
    <property type="entry name" value="Toll_tir_struct_dom_sf"/>
</dbReference>
<sequence>MQALFISYRRQDSEAYAGRLADDLIKAFPETSVFLDIEGIPLGEDFRDVISSKVAECDVLLAVIGKLWLDCVDANGDKRLFHQDDLVRIEICAALDRKIPVIPVLVAGASMPLPDQLPPSITPLAFRNGFEISTPRWRSDVASLVARLQKEDGVASSRLSWPLWFSSRTRASLAVAAAALIVASLAFVSWQPEAGNDQPSKGSVGWIYVGMQQNGAWNRNQADCRQPLRTLRVSSLPQRGKAYRMVWPTNLRDTSPEQARPRARPTMTPATTVLYPGRLVAVDDVREFEVTYPDGEWIWIWAHVTVKDLPVTDESLLEKWIGRSLFSSKENDGPPLSPNEGPSC</sequence>
<accession>A0ABU8XJK6</accession>
<evidence type="ECO:0000313" key="2">
    <source>
        <dbReference type="EMBL" id="MEJ8860008.1"/>
    </source>
</evidence>
<dbReference type="Gene3D" id="3.40.50.10140">
    <property type="entry name" value="Toll/interleukin-1 receptor homology (TIR) domain"/>
    <property type="match status" value="1"/>
</dbReference>
<protein>
    <submittedName>
        <fullName evidence="2">Toll/interleukin-1 receptor domain-containing protein</fullName>
    </submittedName>
</protein>
<reference evidence="2 3" key="1">
    <citation type="submission" date="2024-03" db="EMBL/GenBank/DDBJ databases">
        <title>Novel species of the genus Variovorax.</title>
        <authorList>
            <person name="Liu Q."/>
            <person name="Xin Y.-H."/>
        </authorList>
    </citation>
    <scope>NUCLEOTIDE SEQUENCE [LARGE SCALE GENOMIC DNA]</scope>
    <source>
        <strain evidence="2 3">KACC 18901</strain>
    </source>
</reference>
<name>A0ABU8XJK6_9BURK</name>
<organism evidence="2 3">
    <name type="scientific">Variovorax robiniae</name>
    <dbReference type="NCBI Taxonomy" id="1836199"/>
    <lineage>
        <taxon>Bacteria</taxon>
        <taxon>Pseudomonadati</taxon>
        <taxon>Pseudomonadota</taxon>
        <taxon>Betaproteobacteria</taxon>
        <taxon>Burkholderiales</taxon>
        <taxon>Comamonadaceae</taxon>
        <taxon>Variovorax</taxon>
    </lineage>
</organism>
<gene>
    <name evidence="2" type="ORF">WKW79_36075</name>
</gene>
<keyword evidence="2" id="KW-0675">Receptor</keyword>
<proteinExistence type="predicted"/>
<dbReference type="EMBL" id="JBBKZS010000050">
    <property type="protein sequence ID" value="MEJ8860008.1"/>
    <property type="molecule type" value="Genomic_DNA"/>
</dbReference>
<keyword evidence="3" id="KW-1185">Reference proteome</keyword>
<feature type="domain" description="TIR" evidence="1">
    <location>
        <begin position="5"/>
        <end position="129"/>
    </location>
</feature>